<dbReference type="KEGG" id="tbl:TBLA_0A01450"/>
<dbReference type="eggNOG" id="KOG1792">
    <property type="taxonomic scope" value="Eukaryota"/>
</dbReference>
<organism evidence="9 10">
    <name type="scientific">Henningerozyma blattae (strain ATCC 34711 / CBS 6284 / DSM 70876 / NBRC 10599 / NRRL Y-10934 / UCD 77-7)</name>
    <name type="common">Yeast</name>
    <name type="synonym">Tetrapisispora blattae</name>
    <dbReference type="NCBI Taxonomy" id="1071380"/>
    <lineage>
        <taxon>Eukaryota</taxon>
        <taxon>Fungi</taxon>
        <taxon>Dikarya</taxon>
        <taxon>Ascomycota</taxon>
        <taxon>Saccharomycotina</taxon>
        <taxon>Saccharomycetes</taxon>
        <taxon>Saccharomycetales</taxon>
        <taxon>Saccharomycetaceae</taxon>
        <taxon>Henningerozyma</taxon>
    </lineage>
</organism>
<keyword evidence="3 6" id="KW-0256">Endoplasmic reticulum</keyword>
<dbReference type="EMBL" id="HE806316">
    <property type="protein sequence ID" value="CCH57944.1"/>
    <property type="molecule type" value="Genomic_DNA"/>
</dbReference>
<evidence type="ECO:0000313" key="10">
    <source>
        <dbReference type="Proteomes" id="UP000002866"/>
    </source>
</evidence>
<feature type="region of interest" description="Disordered" evidence="7">
    <location>
        <begin position="1"/>
        <end position="24"/>
    </location>
</feature>
<proteinExistence type="predicted"/>
<dbReference type="Proteomes" id="UP000002866">
    <property type="component" value="Chromosome 1"/>
</dbReference>
<dbReference type="RefSeq" id="XP_004177463.1">
    <property type="nucleotide sequence ID" value="XM_004177415.1"/>
</dbReference>
<dbReference type="FunCoup" id="I2GUZ2">
    <property type="interactions" value="289"/>
</dbReference>
<dbReference type="PROSITE" id="PS50845">
    <property type="entry name" value="RETICULON"/>
    <property type="match status" value="1"/>
</dbReference>
<dbReference type="OrthoDB" id="567788at2759"/>
<protein>
    <recommendedName>
        <fullName evidence="6">Reticulon-like protein</fullName>
    </recommendedName>
</protein>
<comment type="subcellular location">
    <subcellularLocation>
        <location evidence="1 6">Endoplasmic reticulum membrane</location>
        <topology evidence="1 6">Multi-pass membrane protein</topology>
    </subcellularLocation>
</comment>
<evidence type="ECO:0000313" key="9">
    <source>
        <dbReference type="EMBL" id="CCH57944.1"/>
    </source>
</evidence>
<dbReference type="InterPro" id="IPR045064">
    <property type="entry name" value="Reticulon-like"/>
</dbReference>
<dbReference type="GO" id="GO:0032581">
    <property type="term" value="P:ER-dependent peroxisome organization"/>
    <property type="evidence" value="ECO:0007669"/>
    <property type="project" value="EnsemblFungi"/>
</dbReference>
<dbReference type="GO" id="GO:0098554">
    <property type="term" value="C:cytoplasmic side of endoplasmic reticulum membrane"/>
    <property type="evidence" value="ECO:0007669"/>
    <property type="project" value="EnsemblFungi"/>
</dbReference>
<keyword evidence="10" id="KW-1185">Reference proteome</keyword>
<dbReference type="AlphaFoldDB" id="I2GUZ2"/>
<dbReference type="GO" id="GO:0048309">
    <property type="term" value="P:endoplasmic reticulum inheritance"/>
    <property type="evidence" value="ECO:0007669"/>
    <property type="project" value="EnsemblFungi"/>
</dbReference>
<keyword evidence="5 6" id="KW-0472">Membrane</keyword>
<evidence type="ECO:0000256" key="4">
    <source>
        <dbReference type="ARBA" id="ARBA00022989"/>
    </source>
</evidence>
<dbReference type="GeneID" id="14493041"/>
<dbReference type="GO" id="GO:0034976">
    <property type="term" value="P:response to endoplasmic reticulum stress"/>
    <property type="evidence" value="ECO:0007669"/>
    <property type="project" value="EnsemblFungi"/>
</dbReference>
<feature type="transmembrane region" description="Helical" evidence="6">
    <location>
        <begin position="67"/>
        <end position="86"/>
    </location>
</feature>
<evidence type="ECO:0000256" key="6">
    <source>
        <dbReference type="RuleBase" id="RU363132"/>
    </source>
</evidence>
<evidence type="ECO:0000256" key="3">
    <source>
        <dbReference type="ARBA" id="ARBA00022824"/>
    </source>
</evidence>
<dbReference type="HOGENOM" id="CLU_050576_0_0_1"/>
<dbReference type="PANTHER" id="PTHR10994:SF193">
    <property type="entry name" value="RETICULON-LIKE PROTEIN"/>
    <property type="match status" value="1"/>
</dbReference>
<gene>
    <name evidence="9" type="primary">TBLA0A01450</name>
    <name evidence="9" type="ORF">TBLA_0A01450</name>
</gene>
<reference evidence="9 10" key="1">
    <citation type="journal article" date="2011" name="Proc. Natl. Acad. Sci. U.S.A.">
        <title>Evolutionary erosion of yeast sex chromosomes by mating-type switching accidents.</title>
        <authorList>
            <person name="Gordon J.L."/>
            <person name="Armisen D."/>
            <person name="Proux-Wera E."/>
            <person name="Oheigeartaigh S.S."/>
            <person name="Byrne K.P."/>
            <person name="Wolfe K.H."/>
        </authorList>
    </citation>
    <scope>NUCLEOTIDE SEQUENCE [LARGE SCALE GENOMIC DNA]</scope>
    <source>
        <strain evidence="10">ATCC 34711 / CBS 6284 / DSM 70876 / NBRC 10599 / NRRL Y-10934 / UCD 77-7</strain>
    </source>
</reference>
<feature type="transmembrane region" description="Helical" evidence="6">
    <location>
        <begin position="153"/>
        <end position="176"/>
    </location>
</feature>
<name>I2GUZ2_HENB6</name>
<evidence type="ECO:0000256" key="7">
    <source>
        <dbReference type="SAM" id="MobiDB-lite"/>
    </source>
</evidence>
<dbReference type="STRING" id="1071380.I2GUZ2"/>
<dbReference type="InParanoid" id="I2GUZ2"/>
<dbReference type="GO" id="GO:0071788">
    <property type="term" value="P:endoplasmic reticulum tubular network maintenance"/>
    <property type="evidence" value="ECO:0007669"/>
    <property type="project" value="EnsemblFungi"/>
</dbReference>
<feature type="domain" description="Reticulon" evidence="8">
    <location>
        <begin position="29"/>
        <end position="236"/>
    </location>
</feature>
<dbReference type="PANTHER" id="PTHR10994">
    <property type="entry name" value="RETICULON"/>
    <property type="match status" value="1"/>
</dbReference>
<dbReference type="GO" id="GO:0032541">
    <property type="term" value="C:cortical endoplasmic reticulum"/>
    <property type="evidence" value="ECO:0007669"/>
    <property type="project" value="EnsemblFungi"/>
</dbReference>
<dbReference type="Pfam" id="PF02453">
    <property type="entry name" value="Reticulon"/>
    <property type="match status" value="1"/>
</dbReference>
<dbReference type="GO" id="GO:0051292">
    <property type="term" value="P:nuclear pore complex assembly"/>
    <property type="evidence" value="ECO:0007669"/>
    <property type="project" value="EnsemblFungi"/>
</dbReference>
<dbReference type="GO" id="GO:0009617">
    <property type="term" value="P:response to bacterium"/>
    <property type="evidence" value="ECO:0007669"/>
    <property type="project" value="InterPro"/>
</dbReference>
<dbReference type="OMA" id="HYVNILR"/>
<keyword evidence="2 6" id="KW-0812">Transmembrane</keyword>
<dbReference type="GO" id="GO:0005794">
    <property type="term" value="C:Golgi apparatus"/>
    <property type="evidence" value="ECO:0007669"/>
    <property type="project" value="EnsemblFungi"/>
</dbReference>
<evidence type="ECO:0000256" key="1">
    <source>
        <dbReference type="ARBA" id="ARBA00004477"/>
    </source>
</evidence>
<evidence type="ECO:0000259" key="8">
    <source>
        <dbReference type="PROSITE" id="PS50845"/>
    </source>
</evidence>
<accession>I2GUZ2</accession>
<sequence>MSSAPAVPHTTAPQATAPISKPHTSDSPVCDLLLWKNPINSGKILGGALVSLLVLKKVNIITFFLRLFYTVFFISGSVEFLTKLFLGQGLVTKYGIKECPNTVGFLKPRIDALLKQLPVKQAKMRGLVFAHSPKNTFKAAGVVWVLHKLFSVLSIWTVLFISVIAAFTLPLIYHIYQVEIDTAVNKGYLHAKKQGKIAGSMAYKKASPVLQKVGSRFNKKPTSTSTPVAAAAPVAHTTGASASAL</sequence>
<evidence type="ECO:0000256" key="2">
    <source>
        <dbReference type="ARBA" id="ARBA00022692"/>
    </source>
</evidence>
<dbReference type="InterPro" id="IPR003388">
    <property type="entry name" value="Reticulon"/>
</dbReference>
<keyword evidence="4 6" id="KW-1133">Transmembrane helix</keyword>
<evidence type="ECO:0000256" key="5">
    <source>
        <dbReference type="ARBA" id="ARBA00023136"/>
    </source>
</evidence>